<evidence type="ECO:0008006" key="6">
    <source>
        <dbReference type="Google" id="ProtNLM"/>
    </source>
</evidence>
<evidence type="ECO:0000256" key="3">
    <source>
        <dbReference type="SAM" id="Phobius"/>
    </source>
</evidence>
<feature type="compositionally biased region" description="Low complexity" evidence="2">
    <location>
        <begin position="44"/>
        <end position="72"/>
    </location>
</feature>
<dbReference type="AlphaFoldDB" id="A0A8J8B695"/>
<feature type="transmembrane region" description="Helical" evidence="3">
    <location>
        <begin position="164"/>
        <end position="184"/>
    </location>
</feature>
<feature type="coiled-coil region" evidence="1">
    <location>
        <begin position="286"/>
        <end position="340"/>
    </location>
</feature>
<keyword evidence="3" id="KW-0812">Transmembrane</keyword>
<keyword evidence="3" id="KW-0472">Membrane</keyword>
<feature type="compositionally biased region" description="Acidic residues" evidence="2">
    <location>
        <begin position="122"/>
        <end position="133"/>
    </location>
</feature>
<evidence type="ECO:0000256" key="2">
    <source>
        <dbReference type="SAM" id="MobiDB-lite"/>
    </source>
</evidence>
<accession>A0A8J8B695</accession>
<gene>
    <name evidence="4" type="ORF">KB874_06490</name>
</gene>
<dbReference type="Proteomes" id="UP000681356">
    <property type="component" value="Unassembled WGS sequence"/>
</dbReference>
<organism evidence="4 5">
    <name type="scientific">Thetidibacter halocola</name>
    <dbReference type="NCBI Taxonomy" id="2827239"/>
    <lineage>
        <taxon>Bacteria</taxon>
        <taxon>Pseudomonadati</taxon>
        <taxon>Pseudomonadota</taxon>
        <taxon>Alphaproteobacteria</taxon>
        <taxon>Rhodobacterales</taxon>
        <taxon>Roseobacteraceae</taxon>
        <taxon>Thetidibacter</taxon>
    </lineage>
</organism>
<feature type="compositionally biased region" description="Basic and acidic residues" evidence="2">
    <location>
        <begin position="97"/>
        <end position="114"/>
    </location>
</feature>
<feature type="compositionally biased region" description="Basic and acidic residues" evidence="2">
    <location>
        <begin position="7"/>
        <end position="20"/>
    </location>
</feature>
<protein>
    <recommendedName>
        <fullName evidence="6">Mitochondrial inner membrane protein</fullName>
    </recommendedName>
</protein>
<dbReference type="RefSeq" id="WP_212535736.1">
    <property type="nucleotide sequence ID" value="NZ_JAGTUU010000002.1"/>
</dbReference>
<evidence type="ECO:0000313" key="4">
    <source>
        <dbReference type="EMBL" id="MBS0123781.1"/>
    </source>
</evidence>
<proteinExistence type="predicted"/>
<reference evidence="4" key="1">
    <citation type="submission" date="2021-04" db="EMBL/GenBank/DDBJ databases">
        <authorList>
            <person name="Yoon J."/>
        </authorList>
    </citation>
    <scope>NUCLEOTIDE SEQUENCE</scope>
    <source>
        <strain evidence="4">KMU-90</strain>
    </source>
</reference>
<feature type="region of interest" description="Disordered" evidence="2">
    <location>
        <begin position="1"/>
        <end position="151"/>
    </location>
</feature>
<evidence type="ECO:0000313" key="5">
    <source>
        <dbReference type="Proteomes" id="UP000681356"/>
    </source>
</evidence>
<keyword evidence="5" id="KW-1185">Reference proteome</keyword>
<keyword evidence="3" id="KW-1133">Transmembrane helix</keyword>
<keyword evidence="1" id="KW-0175">Coiled coil</keyword>
<dbReference type="EMBL" id="JAGTUU010000002">
    <property type="protein sequence ID" value="MBS0123781.1"/>
    <property type="molecule type" value="Genomic_DNA"/>
</dbReference>
<name>A0A8J8B695_9RHOB</name>
<sequence>MAKKTRDKTTNGDPVEKTDVETGAEGTESVTAVTQDAEPDKPDGAAAEAAAPMVEPAADTVDAAPAADTGDTAPERSDTVSEGADSPANDSDTVFAEADRPADADGEIAARDAADEIPLAQDGDDVASAEADDMLSSQDSSAPPPAAAKPEVIRETVVERKGGFGAMLLGGAVAAVLGFGAAQFTDVRLPFLPEPAPDPFQQEARDALASQSGQIETLGARIDSTEAAVGGIDLAPLTASIEAATAETAGLRDALAALDGRLSEIDARLVTLEKAPVVEAVGPEAIAAYEREFEALRNEITRQRQEIEALAANAVAAESSAALKAELARARAALAEMTVAMQAGESFAAPLSVLSESGVEVPETLATSAGEGVPTLAELMDGFPEAARAALASARTSDGEKSLGDFLKGALGARSVTPRDGDSTDAVLSRAEAALRSGDTGGALAEIATLPEAGQAAMAAWVAQAQARQAADDALAGIARQLNEE</sequence>
<evidence type="ECO:0000256" key="1">
    <source>
        <dbReference type="SAM" id="Coils"/>
    </source>
</evidence>
<comment type="caution">
    <text evidence="4">The sequence shown here is derived from an EMBL/GenBank/DDBJ whole genome shotgun (WGS) entry which is preliminary data.</text>
</comment>
<dbReference type="Gene3D" id="1.10.287.1490">
    <property type="match status" value="1"/>
</dbReference>